<feature type="domain" description="MPN" evidence="8">
    <location>
        <begin position="122"/>
        <end position="244"/>
    </location>
</feature>
<dbReference type="GO" id="GO:0046872">
    <property type="term" value="F:metal ion binding"/>
    <property type="evidence" value="ECO:0007669"/>
    <property type="project" value="UniProtKB-KW"/>
</dbReference>
<proteinExistence type="inferred from homology"/>
<evidence type="ECO:0000256" key="4">
    <source>
        <dbReference type="ARBA" id="ARBA00022801"/>
    </source>
</evidence>
<dbReference type="PROSITE" id="PS01302">
    <property type="entry name" value="UPF0758"/>
    <property type="match status" value="1"/>
</dbReference>
<dbReference type="InterPro" id="IPR020891">
    <property type="entry name" value="UPF0758_CS"/>
</dbReference>
<dbReference type="OrthoDB" id="9804482at2"/>
<evidence type="ECO:0000313" key="9">
    <source>
        <dbReference type="EMBL" id="EFM25190.1"/>
    </source>
</evidence>
<keyword evidence="10" id="KW-1185">Reference proteome</keyword>
<keyword evidence="3" id="KW-0479">Metal-binding</keyword>
<dbReference type="SUPFAM" id="SSF47781">
    <property type="entry name" value="RuvA domain 2-like"/>
    <property type="match status" value="1"/>
</dbReference>
<evidence type="ECO:0000256" key="6">
    <source>
        <dbReference type="ARBA" id="ARBA00023049"/>
    </source>
</evidence>
<dbReference type="Pfam" id="PF04002">
    <property type="entry name" value="RadC"/>
    <property type="match status" value="1"/>
</dbReference>
<dbReference type="CDD" id="cd08071">
    <property type="entry name" value="MPN_DUF2466"/>
    <property type="match status" value="1"/>
</dbReference>
<keyword evidence="6" id="KW-0482">Metalloprotease</keyword>
<dbReference type="eggNOG" id="COG2003">
    <property type="taxonomic scope" value="Bacteria"/>
</dbReference>
<dbReference type="InterPro" id="IPR046778">
    <property type="entry name" value="UPF0758_N"/>
</dbReference>
<dbReference type="InterPro" id="IPR010994">
    <property type="entry name" value="RuvA_2-like"/>
</dbReference>
<evidence type="ECO:0000256" key="1">
    <source>
        <dbReference type="ARBA" id="ARBA00010243"/>
    </source>
</evidence>
<dbReference type="InterPro" id="IPR001405">
    <property type="entry name" value="UPF0758"/>
</dbReference>
<evidence type="ECO:0000256" key="5">
    <source>
        <dbReference type="ARBA" id="ARBA00022833"/>
    </source>
</evidence>
<keyword evidence="4" id="KW-0378">Hydrolase</keyword>
<dbReference type="Pfam" id="PF20582">
    <property type="entry name" value="UPF0758_N"/>
    <property type="match status" value="1"/>
</dbReference>
<dbReference type="RefSeq" id="WP_008901893.1">
    <property type="nucleotide sequence ID" value="NZ_GL397071.1"/>
</dbReference>
<dbReference type="InterPro" id="IPR037518">
    <property type="entry name" value="MPN"/>
</dbReference>
<dbReference type="GO" id="GO:0006508">
    <property type="term" value="P:proteolysis"/>
    <property type="evidence" value="ECO:0007669"/>
    <property type="project" value="UniProtKB-KW"/>
</dbReference>
<dbReference type="HOGENOM" id="CLU_073529_0_2_9"/>
<comment type="caution">
    <text evidence="9">The sequence shown here is derived from an EMBL/GenBank/DDBJ whole genome shotgun (WGS) entry which is preliminary data.</text>
</comment>
<comment type="similarity">
    <text evidence="1 7">Belongs to the UPF0758 family.</text>
</comment>
<dbReference type="InterPro" id="IPR025657">
    <property type="entry name" value="RadC_JAB"/>
</dbReference>
<reference evidence="9 10" key="1">
    <citation type="submission" date="2010-07" db="EMBL/GenBank/DDBJ databases">
        <authorList>
            <person name="Muzny D."/>
            <person name="Qin X."/>
            <person name="Deng J."/>
            <person name="Jiang H."/>
            <person name="Liu Y."/>
            <person name="Qu J."/>
            <person name="Song X.-Z."/>
            <person name="Zhang L."/>
            <person name="Thornton R."/>
            <person name="Coyle M."/>
            <person name="Francisco L."/>
            <person name="Jackson L."/>
            <person name="Javaid M."/>
            <person name="Korchina V."/>
            <person name="Kovar C."/>
            <person name="Mata R."/>
            <person name="Mathew T."/>
            <person name="Ngo R."/>
            <person name="Nguyen L."/>
            <person name="Nguyen N."/>
            <person name="Okwuonu G."/>
            <person name="Ongeri F."/>
            <person name="Pham C."/>
            <person name="Simmons D."/>
            <person name="Wilczek-Boney K."/>
            <person name="Hale W."/>
            <person name="Jakkamsetti A."/>
            <person name="Pham P."/>
            <person name="Ruth R."/>
            <person name="San Lucas F."/>
            <person name="Warren J."/>
            <person name="Zhang J."/>
            <person name="Zhao Z."/>
            <person name="Zhou C."/>
            <person name="Zhu D."/>
            <person name="Lee S."/>
            <person name="Bess C."/>
            <person name="Blankenburg K."/>
            <person name="Forbes L."/>
            <person name="Fu Q."/>
            <person name="Gubbala S."/>
            <person name="Hirani K."/>
            <person name="Jayaseelan J.C."/>
            <person name="Lara F."/>
            <person name="Munidasa M."/>
            <person name="Palculict T."/>
            <person name="Patil S."/>
            <person name="Pu L.-L."/>
            <person name="Saada N."/>
            <person name="Tang L."/>
            <person name="Weissenberger G."/>
            <person name="Zhu Y."/>
            <person name="Hemphill L."/>
            <person name="Shang Y."/>
            <person name="Youmans B."/>
            <person name="Ayvaz T."/>
            <person name="Ross M."/>
            <person name="Santibanez J."/>
            <person name="Aqrawi P."/>
            <person name="Gross S."/>
            <person name="Joshi V."/>
            <person name="Fowler G."/>
            <person name="Nazareth L."/>
            <person name="Reid J."/>
            <person name="Worley K."/>
            <person name="Petrosino J."/>
            <person name="Highlander S."/>
            <person name="Gibbs R."/>
        </authorList>
    </citation>
    <scope>NUCLEOTIDE SEQUENCE [LARGE SCALE GENOMIC DNA]</scope>
    <source>
        <strain evidence="9 10">ATCC BAA-1640</strain>
    </source>
</reference>
<evidence type="ECO:0000256" key="7">
    <source>
        <dbReference type="RuleBase" id="RU003797"/>
    </source>
</evidence>
<dbReference type="PANTHER" id="PTHR30471">
    <property type="entry name" value="DNA REPAIR PROTEIN RADC"/>
    <property type="match status" value="1"/>
</dbReference>
<dbReference type="NCBIfam" id="TIGR00608">
    <property type="entry name" value="radc"/>
    <property type="match status" value="1"/>
</dbReference>
<dbReference type="GO" id="GO:0008237">
    <property type="term" value="F:metallopeptidase activity"/>
    <property type="evidence" value="ECO:0007669"/>
    <property type="project" value="UniProtKB-KW"/>
</dbReference>
<organism evidence="9 10">
    <name type="scientific">Peptoniphilus duerdenii ATCC BAA-1640</name>
    <dbReference type="NCBI Taxonomy" id="862517"/>
    <lineage>
        <taxon>Bacteria</taxon>
        <taxon>Bacillati</taxon>
        <taxon>Bacillota</taxon>
        <taxon>Tissierellia</taxon>
        <taxon>Tissierellales</taxon>
        <taxon>Peptoniphilaceae</taxon>
        <taxon>Peptoniphilus</taxon>
    </lineage>
</organism>
<name>E0NLX9_9FIRM</name>
<protein>
    <submittedName>
        <fullName evidence="9">Putative DNA repair protein RadC</fullName>
    </submittedName>
</protein>
<keyword evidence="5" id="KW-0862">Zinc</keyword>
<gene>
    <name evidence="9" type="primary">radC</name>
    <name evidence="9" type="ORF">HMPREF9225_1079</name>
</gene>
<dbReference type="PROSITE" id="PS50249">
    <property type="entry name" value="MPN"/>
    <property type="match status" value="1"/>
</dbReference>
<dbReference type="STRING" id="862517.HMPREF9225_1079"/>
<keyword evidence="2" id="KW-0645">Protease</keyword>
<dbReference type="PANTHER" id="PTHR30471:SF3">
    <property type="entry name" value="UPF0758 PROTEIN YEES-RELATED"/>
    <property type="match status" value="1"/>
</dbReference>
<dbReference type="Gene3D" id="3.40.140.10">
    <property type="entry name" value="Cytidine Deaminase, domain 2"/>
    <property type="match status" value="1"/>
</dbReference>
<dbReference type="EMBL" id="AEEH01000043">
    <property type="protein sequence ID" value="EFM25190.1"/>
    <property type="molecule type" value="Genomic_DNA"/>
</dbReference>
<dbReference type="AlphaFoldDB" id="E0NLX9"/>
<dbReference type="Proteomes" id="UP000003280">
    <property type="component" value="Unassembled WGS sequence"/>
</dbReference>
<dbReference type="SUPFAM" id="SSF102712">
    <property type="entry name" value="JAB1/MPN domain"/>
    <property type="match status" value="1"/>
</dbReference>
<evidence type="ECO:0000256" key="2">
    <source>
        <dbReference type="ARBA" id="ARBA00022670"/>
    </source>
</evidence>
<evidence type="ECO:0000259" key="8">
    <source>
        <dbReference type="PROSITE" id="PS50249"/>
    </source>
</evidence>
<evidence type="ECO:0000256" key="3">
    <source>
        <dbReference type="ARBA" id="ARBA00022723"/>
    </source>
</evidence>
<evidence type="ECO:0000313" key="10">
    <source>
        <dbReference type="Proteomes" id="UP000003280"/>
    </source>
</evidence>
<dbReference type="NCBIfam" id="NF000642">
    <property type="entry name" value="PRK00024.1"/>
    <property type="match status" value="1"/>
</dbReference>
<sequence length="245" mass="27328">MEFNESLKNLEKIEKVDVAKKTIKDLPIEDRPQEKLFAEGEASLSNAELIALIIRTGTKEETAVELCQKLLNAYGGIGELTKLRPSDIMKIKGFGPSKAAMVSAALELARRISTVSKFEKLLLNNPMAIYEFLSPQMSHLPYESFRVLSLDTKKCLIKSSEISKGTLDATVVHPREVFREAIEVNAHSIIISHNHPSGDPVPSQKDRDITNILLKAGDILNIELVDHIVIGRGKYFSFREEGILF</sequence>
<accession>E0NLX9</accession>